<protein>
    <submittedName>
        <fullName evidence="11">Uncharacterized protein</fullName>
    </submittedName>
</protein>
<evidence type="ECO:0000256" key="5">
    <source>
        <dbReference type="ARBA" id="ARBA00022701"/>
    </source>
</evidence>
<gene>
    <name evidence="11" type="ORF">BOLC3T20669H</name>
</gene>
<dbReference type="GO" id="GO:0015031">
    <property type="term" value="P:protein transport"/>
    <property type="evidence" value="ECO:0007669"/>
    <property type="project" value="UniProtKB-KW"/>
</dbReference>
<dbReference type="InterPro" id="IPR029071">
    <property type="entry name" value="Ubiquitin-like_domsf"/>
</dbReference>
<evidence type="ECO:0000256" key="4">
    <source>
        <dbReference type="ARBA" id="ARBA00007293"/>
    </source>
</evidence>
<evidence type="ECO:0000256" key="1">
    <source>
        <dbReference type="ARBA" id="ARBA00003307"/>
    </source>
</evidence>
<keyword evidence="7" id="KW-0653">Protein transport</keyword>
<evidence type="ECO:0000256" key="8">
    <source>
        <dbReference type="ARBA" id="ARBA00023136"/>
    </source>
</evidence>
<comment type="function">
    <text evidence="1">Ubiquitin-like modifier involved in autophagosomes formation. May mediate the delivery of the autophagosomes to the vacuole via the microtubule cytoskeleton.</text>
</comment>
<evidence type="ECO:0000256" key="9">
    <source>
        <dbReference type="ARBA" id="ARBA00023212"/>
    </source>
</evidence>
<comment type="subcellular location">
    <subcellularLocation>
        <location evidence="2">Cytoplasm</location>
        <location evidence="2">Cytoskeleton</location>
    </subcellularLocation>
    <subcellularLocation>
        <location evidence="3">Membrane</location>
    </subcellularLocation>
</comment>
<evidence type="ECO:0000256" key="3">
    <source>
        <dbReference type="ARBA" id="ARBA00004370"/>
    </source>
</evidence>
<dbReference type="SUPFAM" id="SSF54236">
    <property type="entry name" value="Ubiquitin-like"/>
    <property type="match status" value="1"/>
</dbReference>
<dbReference type="AlphaFoldDB" id="A0A3P6BVP8"/>
<reference evidence="11" key="1">
    <citation type="submission" date="2018-11" db="EMBL/GenBank/DDBJ databases">
        <authorList>
            <consortium name="Genoscope - CEA"/>
            <person name="William W."/>
        </authorList>
    </citation>
    <scope>NUCLEOTIDE SEQUENCE</scope>
</reference>
<keyword evidence="6" id="KW-0833">Ubl conjugation pathway</keyword>
<evidence type="ECO:0000256" key="7">
    <source>
        <dbReference type="ARBA" id="ARBA00022927"/>
    </source>
</evidence>
<evidence type="ECO:0000256" key="10">
    <source>
        <dbReference type="ARBA" id="ARBA00023288"/>
    </source>
</evidence>
<dbReference type="GO" id="GO:0016020">
    <property type="term" value="C:membrane"/>
    <property type="evidence" value="ECO:0007669"/>
    <property type="project" value="UniProtKB-SubCell"/>
</dbReference>
<evidence type="ECO:0000256" key="2">
    <source>
        <dbReference type="ARBA" id="ARBA00004245"/>
    </source>
</evidence>
<keyword evidence="8" id="KW-0472">Membrane</keyword>
<dbReference type="Gene3D" id="3.10.20.90">
    <property type="entry name" value="Phosphatidylinositol 3-kinase Catalytic Subunit, Chain A, domain 1"/>
    <property type="match status" value="1"/>
</dbReference>
<proteinExistence type="inferred from homology"/>
<dbReference type="EMBL" id="LR031872">
    <property type="protein sequence ID" value="VDC99698.1"/>
    <property type="molecule type" value="Genomic_DNA"/>
</dbReference>
<keyword evidence="9" id="KW-0206">Cytoskeleton</keyword>
<dbReference type="GO" id="GO:0005776">
    <property type="term" value="C:autophagosome"/>
    <property type="evidence" value="ECO:0007669"/>
    <property type="project" value="UniProtKB-ARBA"/>
</dbReference>
<comment type="similarity">
    <text evidence="4">Belongs to the ATG8 family.</text>
</comment>
<keyword evidence="5" id="KW-0493">Microtubule</keyword>
<evidence type="ECO:0000313" key="11">
    <source>
        <dbReference type="EMBL" id="VDC99698.1"/>
    </source>
</evidence>
<dbReference type="Pfam" id="PF02991">
    <property type="entry name" value="ATG8"/>
    <property type="match status" value="1"/>
</dbReference>
<organism evidence="11">
    <name type="scientific">Brassica oleracea</name>
    <name type="common">Wild cabbage</name>
    <dbReference type="NCBI Taxonomy" id="3712"/>
    <lineage>
        <taxon>Eukaryota</taxon>
        <taxon>Viridiplantae</taxon>
        <taxon>Streptophyta</taxon>
        <taxon>Embryophyta</taxon>
        <taxon>Tracheophyta</taxon>
        <taxon>Spermatophyta</taxon>
        <taxon>Magnoliopsida</taxon>
        <taxon>eudicotyledons</taxon>
        <taxon>Gunneridae</taxon>
        <taxon>Pentapetalae</taxon>
        <taxon>rosids</taxon>
        <taxon>malvids</taxon>
        <taxon>Brassicales</taxon>
        <taxon>Brassicaceae</taxon>
        <taxon>Brassiceae</taxon>
        <taxon>Brassica</taxon>
    </lineage>
</organism>
<keyword evidence="9" id="KW-0963">Cytoplasm</keyword>
<evidence type="ECO:0000256" key="6">
    <source>
        <dbReference type="ARBA" id="ARBA00022786"/>
    </source>
</evidence>
<keyword evidence="10" id="KW-0449">Lipoprotein</keyword>
<keyword evidence="7" id="KW-0813">Transport</keyword>
<name>A0A3P6BVP8_BRAOL</name>
<dbReference type="InterPro" id="IPR004241">
    <property type="entry name" value="Atg8-like"/>
</dbReference>
<dbReference type="GO" id="GO:0005874">
    <property type="term" value="C:microtubule"/>
    <property type="evidence" value="ECO:0007669"/>
    <property type="project" value="UniProtKB-KW"/>
</dbReference>
<sequence length="170" mass="19611">MRIGFLGLHARLTKVDEKKLKTEERAILGHELGLGQFGNLHLQRETRCEERDSDNVAFVWTTKHGRDQRQSDYFSGALLRRNQLLGVIRSTLNVVQIWHFMSVMHHGSQAMKISCSLVLKATDYRLSVFIKELIMEKSGQRDLPDIDKKKYLVPADLTAGQFVYVVRKKN</sequence>
<accession>A0A3P6BVP8</accession>